<dbReference type="EMBL" id="CM044705">
    <property type="protein sequence ID" value="KAI5664982.1"/>
    <property type="molecule type" value="Genomic_DNA"/>
</dbReference>
<evidence type="ECO:0000313" key="1">
    <source>
        <dbReference type="EMBL" id="KAI5664982.1"/>
    </source>
</evidence>
<name>A0ACC0AYE0_CATRO</name>
<evidence type="ECO:0000313" key="2">
    <source>
        <dbReference type="Proteomes" id="UP001060085"/>
    </source>
</evidence>
<dbReference type="Proteomes" id="UP001060085">
    <property type="component" value="Linkage Group LG05"/>
</dbReference>
<proteinExistence type="predicted"/>
<accession>A0ACC0AYE0</accession>
<comment type="caution">
    <text evidence="1">The sequence shown here is derived from an EMBL/GenBank/DDBJ whole genome shotgun (WGS) entry which is preliminary data.</text>
</comment>
<protein>
    <submittedName>
        <fullName evidence="1">Uncharacterized protein</fullName>
    </submittedName>
</protein>
<gene>
    <name evidence="1" type="ORF">M9H77_24305</name>
</gene>
<sequence>MAEHGRVYKNETEKAMCFKIFAENYKHIESANNKAGNYSYKLGLNSYADVIDEEFQSYSFGYLRPKVSPSSCNLKCFRYRNATDLSNSNQGHCGISSLLILLFLLRQVQDKDVVPYVLKIVHFRKLLGICNGGNGRKNASNQQRRITRYIKPYVKIGGFETVPRNEHALMQAVANKPVGVSIDASGFRYYWKGIFDSPCCKYRSNHVVFIVGYGTSEDGIPYWLVKNSWVLDGVKMDTLE</sequence>
<reference evidence="2" key="1">
    <citation type="journal article" date="2023" name="Nat. Plants">
        <title>Single-cell RNA sequencing provides a high-resolution roadmap for understanding the multicellular compartmentation of specialized metabolism.</title>
        <authorList>
            <person name="Sun S."/>
            <person name="Shen X."/>
            <person name="Li Y."/>
            <person name="Li Y."/>
            <person name="Wang S."/>
            <person name="Li R."/>
            <person name="Zhang H."/>
            <person name="Shen G."/>
            <person name="Guo B."/>
            <person name="Wei J."/>
            <person name="Xu J."/>
            <person name="St-Pierre B."/>
            <person name="Chen S."/>
            <person name="Sun C."/>
        </authorList>
    </citation>
    <scope>NUCLEOTIDE SEQUENCE [LARGE SCALE GENOMIC DNA]</scope>
</reference>
<organism evidence="1 2">
    <name type="scientific">Catharanthus roseus</name>
    <name type="common">Madagascar periwinkle</name>
    <name type="synonym">Vinca rosea</name>
    <dbReference type="NCBI Taxonomy" id="4058"/>
    <lineage>
        <taxon>Eukaryota</taxon>
        <taxon>Viridiplantae</taxon>
        <taxon>Streptophyta</taxon>
        <taxon>Embryophyta</taxon>
        <taxon>Tracheophyta</taxon>
        <taxon>Spermatophyta</taxon>
        <taxon>Magnoliopsida</taxon>
        <taxon>eudicotyledons</taxon>
        <taxon>Gunneridae</taxon>
        <taxon>Pentapetalae</taxon>
        <taxon>asterids</taxon>
        <taxon>lamiids</taxon>
        <taxon>Gentianales</taxon>
        <taxon>Apocynaceae</taxon>
        <taxon>Rauvolfioideae</taxon>
        <taxon>Vinceae</taxon>
        <taxon>Catharanthinae</taxon>
        <taxon>Catharanthus</taxon>
    </lineage>
</organism>
<keyword evidence="2" id="KW-1185">Reference proteome</keyword>